<sequence length="192" mass="21960">MQIAKIEGIKGHKATKDGAKTIVTNVVRKDTTPNFAVEECAFCCTTDQKEELALTTVSTNPINYNVDWIIDSRRSNHMTRDKRKLTNLTEYKGGRVVVTTDNSRLPITHIAFDNSVLFKPDEVKVYQNEKIIGTPIMQEKLMETVYMMSAQEAYIDKARKNETADLWHARLGHVRYHKPKIMLMMSMLKGLP</sequence>
<protein>
    <recommendedName>
        <fullName evidence="3">GAG-pre-integrase domain-containing protein</fullName>
    </recommendedName>
</protein>
<dbReference type="Proteomes" id="UP001630127">
    <property type="component" value="Unassembled WGS sequence"/>
</dbReference>
<organism evidence="1 2">
    <name type="scientific">Cinchona calisaya</name>
    <dbReference type="NCBI Taxonomy" id="153742"/>
    <lineage>
        <taxon>Eukaryota</taxon>
        <taxon>Viridiplantae</taxon>
        <taxon>Streptophyta</taxon>
        <taxon>Embryophyta</taxon>
        <taxon>Tracheophyta</taxon>
        <taxon>Spermatophyta</taxon>
        <taxon>Magnoliopsida</taxon>
        <taxon>eudicotyledons</taxon>
        <taxon>Gunneridae</taxon>
        <taxon>Pentapetalae</taxon>
        <taxon>asterids</taxon>
        <taxon>lamiids</taxon>
        <taxon>Gentianales</taxon>
        <taxon>Rubiaceae</taxon>
        <taxon>Cinchonoideae</taxon>
        <taxon>Cinchoneae</taxon>
        <taxon>Cinchona</taxon>
    </lineage>
</organism>
<accession>A0ABD2YUI2</accession>
<dbReference type="EMBL" id="JBJUIK010000012">
    <property type="protein sequence ID" value="KAL3511011.1"/>
    <property type="molecule type" value="Genomic_DNA"/>
</dbReference>
<comment type="caution">
    <text evidence="1">The sequence shown here is derived from an EMBL/GenBank/DDBJ whole genome shotgun (WGS) entry which is preliminary data.</text>
</comment>
<keyword evidence="2" id="KW-1185">Reference proteome</keyword>
<gene>
    <name evidence="1" type="ORF">ACH5RR_030412</name>
</gene>
<evidence type="ECO:0000313" key="2">
    <source>
        <dbReference type="Proteomes" id="UP001630127"/>
    </source>
</evidence>
<evidence type="ECO:0000313" key="1">
    <source>
        <dbReference type="EMBL" id="KAL3511011.1"/>
    </source>
</evidence>
<proteinExistence type="predicted"/>
<dbReference type="AlphaFoldDB" id="A0ABD2YUI2"/>
<evidence type="ECO:0008006" key="3">
    <source>
        <dbReference type="Google" id="ProtNLM"/>
    </source>
</evidence>
<reference evidence="1 2" key="1">
    <citation type="submission" date="2024-11" db="EMBL/GenBank/DDBJ databases">
        <title>A near-complete genome assembly of Cinchona calisaya.</title>
        <authorList>
            <person name="Lian D.C."/>
            <person name="Zhao X.W."/>
            <person name="Wei L."/>
        </authorList>
    </citation>
    <scope>NUCLEOTIDE SEQUENCE [LARGE SCALE GENOMIC DNA]</scope>
    <source>
        <tissue evidence="1">Nenye</tissue>
    </source>
</reference>
<name>A0ABD2YUI2_9GENT</name>